<evidence type="ECO:0000313" key="7">
    <source>
        <dbReference type="Proteomes" id="UP000039865"/>
    </source>
</evidence>
<dbReference type="OrthoDB" id="9049620at2759"/>
<dbReference type="SUPFAM" id="SSF49599">
    <property type="entry name" value="TRAF domain-like"/>
    <property type="match status" value="1"/>
</dbReference>
<reference evidence="6 7" key="1">
    <citation type="submission" date="2014-06" db="EMBL/GenBank/DDBJ databases">
        <authorList>
            <person name="Swart Estienne"/>
        </authorList>
    </citation>
    <scope>NUCLEOTIDE SEQUENCE [LARGE SCALE GENOMIC DNA]</scope>
    <source>
        <strain evidence="6 7">130c</strain>
    </source>
</reference>
<evidence type="ECO:0000256" key="2">
    <source>
        <dbReference type="ARBA" id="ARBA00022771"/>
    </source>
</evidence>
<dbReference type="InterPro" id="IPR013083">
    <property type="entry name" value="Znf_RING/FYVE/PHD"/>
</dbReference>
<keyword evidence="2 4" id="KW-0863">Zinc-finger</keyword>
<evidence type="ECO:0000259" key="5">
    <source>
        <dbReference type="PROSITE" id="PS50145"/>
    </source>
</evidence>
<dbReference type="Gene3D" id="3.30.40.10">
    <property type="entry name" value="Zinc/RING finger domain, C3HC4 (zinc finger)"/>
    <property type="match status" value="2"/>
</dbReference>
<name>A0A077ZTS8_STYLE</name>
<keyword evidence="7" id="KW-1185">Reference proteome</keyword>
<dbReference type="AlphaFoldDB" id="A0A077ZTS8"/>
<keyword evidence="3 4" id="KW-0862">Zinc</keyword>
<dbReference type="InParanoid" id="A0A077ZTS8"/>
<accession>A0A077ZTS8</accession>
<evidence type="ECO:0000256" key="4">
    <source>
        <dbReference type="PROSITE-ProRule" id="PRU00207"/>
    </source>
</evidence>
<evidence type="ECO:0000256" key="1">
    <source>
        <dbReference type="ARBA" id="ARBA00022723"/>
    </source>
</evidence>
<dbReference type="PROSITE" id="PS50145">
    <property type="entry name" value="ZF_TRAF"/>
    <property type="match status" value="1"/>
</dbReference>
<evidence type="ECO:0000256" key="3">
    <source>
        <dbReference type="ARBA" id="ARBA00022833"/>
    </source>
</evidence>
<organism evidence="6 7">
    <name type="scientific">Stylonychia lemnae</name>
    <name type="common">Ciliate</name>
    <dbReference type="NCBI Taxonomy" id="5949"/>
    <lineage>
        <taxon>Eukaryota</taxon>
        <taxon>Sar</taxon>
        <taxon>Alveolata</taxon>
        <taxon>Ciliophora</taxon>
        <taxon>Intramacronucleata</taxon>
        <taxon>Spirotrichea</taxon>
        <taxon>Stichotrichia</taxon>
        <taxon>Sporadotrichida</taxon>
        <taxon>Oxytrichidae</taxon>
        <taxon>Stylonychinae</taxon>
        <taxon>Stylonychia</taxon>
    </lineage>
</organism>
<dbReference type="Pfam" id="PF02176">
    <property type="entry name" value="zf-TRAF"/>
    <property type="match status" value="1"/>
</dbReference>
<protein>
    <submittedName>
        <fullName evidence="6">Traf-type zinc finger family protein</fullName>
    </submittedName>
</protein>
<sequence>MLSELIFQCKNQQFGCESQVNYDKIEDHEQNECQFEYLQCQAHDDGCEMKLTRKDMIIHQKNCVFMPISCEYCNKPVKRRESEAHYKICEEVELQCKYCPSIIKRKNQMVHENAQCEEFIMNCGRCQGNFKRKFKEFHDCIRHLQNCQKTMNEEIKHLKDAVIDKDKRIADLESKMLLLWDQYQQRMS</sequence>
<feature type="domain" description="TRAF-type" evidence="5">
    <location>
        <begin position="28"/>
        <end position="73"/>
    </location>
</feature>
<dbReference type="Proteomes" id="UP000039865">
    <property type="component" value="Unassembled WGS sequence"/>
</dbReference>
<proteinExistence type="predicted"/>
<dbReference type="InterPro" id="IPR001293">
    <property type="entry name" value="Znf_TRAF"/>
</dbReference>
<dbReference type="EMBL" id="CCKQ01001862">
    <property type="protein sequence ID" value="CDW72964.1"/>
    <property type="molecule type" value="Genomic_DNA"/>
</dbReference>
<feature type="zinc finger region" description="TRAF-type" evidence="4">
    <location>
        <begin position="28"/>
        <end position="73"/>
    </location>
</feature>
<gene>
    <name evidence="6" type="primary">Contig1746.g1893</name>
    <name evidence="6" type="ORF">STYLEM_1932</name>
</gene>
<evidence type="ECO:0000313" key="6">
    <source>
        <dbReference type="EMBL" id="CDW72964.1"/>
    </source>
</evidence>
<dbReference type="GO" id="GO:0008270">
    <property type="term" value="F:zinc ion binding"/>
    <property type="evidence" value="ECO:0007669"/>
    <property type="project" value="UniProtKB-KW"/>
</dbReference>
<keyword evidence="1 4" id="KW-0479">Metal-binding</keyword>